<reference evidence="3" key="1">
    <citation type="submission" date="2022-06" db="EMBL/GenBank/DDBJ databases">
        <authorList>
            <person name="Ping M."/>
        </authorList>
    </citation>
    <scope>NUCLEOTIDE SEQUENCE</scope>
    <source>
        <strain evidence="3">JCM11759T</strain>
    </source>
</reference>
<organism evidence="3 4">
    <name type="scientific">Nocardiopsis exhalans</name>
    <dbReference type="NCBI Taxonomy" id="163604"/>
    <lineage>
        <taxon>Bacteria</taxon>
        <taxon>Bacillati</taxon>
        <taxon>Actinomycetota</taxon>
        <taxon>Actinomycetes</taxon>
        <taxon>Streptosporangiales</taxon>
        <taxon>Nocardiopsidaceae</taxon>
        <taxon>Nocardiopsis</taxon>
    </lineage>
</organism>
<name>A0ABY5D2X7_9ACTN</name>
<dbReference type="RefSeq" id="WP_254417373.1">
    <property type="nucleotide sequence ID" value="NZ_BAAAJB010000011.1"/>
</dbReference>
<accession>A0ABY5D2X7</accession>
<dbReference type="Gene3D" id="1.10.287.950">
    <property type="entry name" value="Methyl-accepting chemotaxis protein"/>
    <property type="match status" value="1"/>
</dbReference>
<evidence type="ECO:0000256" key="2">
    <source>
        <dbReference type="SAM" id="MobiDB-lite"/>
    </source>
</evidence>
<sequence length="289" mass="31946">MGADVLAWLGDVAVTVWGWARSTFTWTDLMPLAAILVSLWVLKQNKASREVAEDAKGAAEEANRIARGSNTLAEKANGIAERMETLAQEANDFARRALTAGEGANEIAVEANQIARGANDLAKEANDLFKKQDERAIERHDVRWEGEFVRPGVYRLMNKGEHTAYDVKATVSFEGEEVRREVAQVPGGESVEFAVPSAEEAYTKARKAIDKLRAERKEMEEAARERGGIGYAGPATFDRYQTRQTRIESIQMSASTHTVSEVVHWETERHSPREYESSGTFVGSLGGEL</sequence>
<feature type="coiled-coil region" evidence="1">
    <location>
        <begin position="195"/>
        <end position="225"/>
    </location>
</feature>
<gene>
    <name evidence="3" type="ORF">NE857_21450</name>
</gene>
<keyword evidence="1" id="KW-0175">Coiled coil</keyword>
<dbReference type="EMBL" id="CP099837">
    <property type="protein sequence ID" value="USY17883.1"/>
    <property type="molecule type" value="Genomic_DNA"/>
</dbReference>
<protein>
    <submittedName>
        <fullName evidence="3">Uncharacterized protein</fullName>
    </submittedName>
</protein>
<evidence type="ECO:0000313" key="3">
    <source>
        <dbReference type="EMBL" id="USY17883.1"/>
    </source>
</evidence>
<evidence type="ECO:0000256" key="1">
    <source>
        <dbReference type="SAM" id="Coils"/>
    </source>
</evidence>
<proteinExistence type="predicted"/>
<evidence type="ECO:0000313" key="4">
    <source>
        <dbReference type="Proteomes" id="UP001055940"/>
    </source>
</evidence>
<keyword evidence="4" id="KW-1185">Reference proteome</keyword>
<dbReference type="Proteomes" id="UP001055940">
    <property type="component" value="Chromosome"/>
</dbReference>
<feature type="region of interest" description="Disordered" evidence="2">
    <location>
        <begin position="270"/>
        <end position="289"/>
    </location>
</feature>